<dbReference type="Gene3D" id="2.30.30.40">
    <property type="entry name" value="SH3 Domains"/>
    <property type="match status" value="1"/>
</dbReference>
<feature type="domain" description="SH3b" evidence="2">
    <location>
        <begin position="36"/>
        <end position="91"/>
    </location>
</feature>
<proteinExistence type="predicted"/>
<feature type="chain" id="PRO_5031350178" evidence="1">
    <location>
        <begin position="22"/>
        <end position="102"/>
    </location>
</feature>
<name>A0A7W3ZL59_9ACTN</name>
<evidence type="ECO:0000313" key="4">
    <source>
        <dbReference type="Proteomes" id="UP000525686"/>
    </source>
</evidence>
<sequence>MSAPSALAAPALSAPALSASASDEFNRCGYHPKGATHLRTGPGKKYASIGMLYPDDDLHADKKKNGWYRVQVSGKSQSGLKANTRGWVAKSQLKRHICTILH</sequence>
<dbReference type="RefSeq" id="WP_181353475.1">
    <property type="nucleotide sequence ID" value="NZ_JABJWZ010000019.1"/>
</dbReference>
<evidence type="ECO:0000313" key="3">
    <source>
        <dbReference type="EMBL" id="MBB1252534.1"/>
    </source>
</evidence>
<evidence type="ECO:0000256" key="1">
    <source>
        <dbReference type="SAM" id="SignalP"/>
    </source>
</evidence>
<reference evidence="4" key="1">
    <citation type="submission" date="2020-05" db="EMBL/GenBank/DDBJ databases">
        <title>Classification of alakaliphilic streptomycetes isolated from an alkaline soil next to Lonar Crater, India and a proposal for the recognition of Streptomyces alkaliterrae sp. nov.</title>
        <authorList>
            <person name="Golinska P."/>
        </authorList>
    </citation>
    <scope>NUCLEOTIDE SEQUENCE [LARGE SCALE GENOMIC DNA]</scope>
    <source>
        <strain evidence="4">OF3</strain>
    </source>
</reference>
<evidence type="ECO:0000259" key="2">
    <source>
        <dbReference type="Pfam" id="PF08239"/>
    </source>
</evidence>
<dbReference type="Pfam" id="PF08239">
    <property type="entry name" value="SH3_3"/>
    <property type="match status" value="1"/>
</dbReference>
<dbReference type="InterPro" id="IPR003646">
    <property type="entry name" value="SH3-like_bac-type"/>
</dbReference>
<comment type="caution">
    <text evidence="3">The sequence shown here is derived from an EMBL/GenBank/DDBJ whole genome shotgun (WGS) entry which is preliminary data.</text>
</comment>
<organism evidence="3 4">
    <name type="scientific">Streptomyces alkaliterrae</name>
    <dbReference type="NCBI Taxonomy" id="2213162"/>
    <lineage>
        <taxon>Bacteria</taxon>
        <taxon>Bacillati</taxon>
        <taxon>Actinomycetota</taxon>
        <taxon>Actinomycetes</taxon>
        <taxon>Kitasatosporales</taxon>
        <taxon>Streptomycetaceae</taxon>
        <taxon>Streptomyces</taxon>
    </lineage>
</organism>
<dbReference type="AlphaFoldDB" id="A0A7W3ZL59"/>
<protein>
    <submittedName>
        <fullName evidence="3">SH3 domain-containing protein</fullName>
    </submittedName>
</protein>
<feature type="signal peptide" evidence="1">
    <location>
        <begin position="1"/>
        <end position="21"/>
    </location>
</feature>
<dbReference type="EMBL" id="JABJWZ010000019">
    <property type="protein sequence ID" value="MBB1252534.1"/>
    <property type="molecule type" value="Genomic_DNA"/>
</dbReference>
<gene>
    <name evidence="3" type="ORF">H3146_03980</name>
</gene>
<keyword evidence="1" id="KW-0732">Signal</keyword>
<accession>A0A7W3ZL59</accession>
<dbReference type="Proteomes" id="UP000525686">
    <property type="component" value="Unassembled WGS sequence"/>
</dbReference>